<gene>
    <name evidence="1" type="primary">REEP4</name>
    <name evidence="1" type="ORF">DSO57_1020019</name>
</gene>
<keyword evidence="2" id="KW-1185">Reference proteome</keyword>
<dbReference type="EMBL" id="QTSX02000092">
    <property type="protein sequence ID" value="KAJ9088750.1"/>
    <property type="molecule type" value="Genomic_DNA"/>
</dbReference>
<proteinExistence type="predicted"/>
<reference evidence="1" key="1">
    <citation type="submission" date="2022-04" db="EMBL/GenBank/DDBJ databases">
        <title>Genome of the entomopathogenic fungus Entomophthora muscae.</title>
        <authorList>
            <person name="Elya C."/>
            <person name="Lovett B.R."/>
            <person name="Lee E."/>
            <person name="Macias A.M."/>
            <person name="Hajek A.E."/>
            <person name="De Bivort B.L."/>
            <person name="Kasson M.T."/>
            <person name="De Fine Licht H.H."/>
            <person name="Stajich J.E."/>
        </authorList>
    </citation>
    <scope>NUCLEOTIDE SEQUENCE</scope>
    <source>
        <strain evidence="1">Berkeley</strain>
    </source>
</reference>
<sequence>MYRFISKLAWLALGFAIPGYQTYKLLKSGFGLVHVNEFQNLLKFWLVIATFTCISFFTDTFLFWFPFYYEFKIFLIFYNTLPQTRGFLTIYEKLVCPNLDAYEKDIDAQAKVCSDFMHEQASRWYELGSKYIFELWRLCLAKSAEAMSQSLNPGLSERLSEVKQPKPDKKDPITCYPEASGPSARDQPNDNDSWFSSLESLKASTSFTNTRGNLSSKPNERATNSATGSSAMSSPFQNSKKYDMSANDINKYYDLPRELLFSKGSETSATSKFKPSPSSEDKRHANGYLKGPPFQASPNSNMHSRFNQPV</sequence>
<comment type="caution">
    <text evidence="1">The sequence shown here is derived from an EMBL/GenBank/DDBJ whole genome shotgun (WGS) entry which is preliminary data.</text>
</comment>
<dbReference type="Proteomes" id="UP001165960">
    <property type="component" value="Unassembled WGS sequence"/>
</dbReference>
<protein>
    <submittedName>
        <fullName evidence="1">Receptor accessory protein 4</fullName>
    </submittedName>
</protein>
<organism evidence="1 2">
    <name type="scientific">Entomophthora muscae</name>
    <dbReference type="NCBI Taxonomy" id="34485"/>
    <lineage>
        <taxon>Eukaryota</taxon>
        <taxon>Fungi</taxon>
        <taxon>Fungi incertae sedis</taxon>
        <taxon>Zoopagomycota</taxon>
        <taxon>Entomophthoromycotina</taxon>
        <taxon>Entomophthoromycetes</taxon>
        <taxon>Entomophthorales</taxon>
        <taxon>Entomophthoraceae</taxon>
        <taxon>Entomophthora</taxon>
    </lineage>
</organism>
<keyword evidence="1" id="KW-0675">Receptor</keyword>
<accession>A0ACC2UNQ4</accession>
<evidence type="ECO:0000313" key="2">
    <source>
        <dbReference type="Proteomes" id="UP001165960"/>
    </source>
</evidence>
<name>A0ACC2UNQ4_9FUNG</name>
<evidence type="ECO:0000313" key="1">
    <source>
        <dbReference type="EMBL" id="KAJ9088750.1"/>
    </source>
</evidence>